<reference evidence="1 2" key="2">
    <citation type="submission" date="2020-03" db="EMBL/GenBank/DDBJ databases">
        <authorList>
            <person name="Ichikawa N."/>
            <person name="Kimura A."/>
            <person name="Kitahashi Y."/>
            <person name="Uohara A."/>
        </authorList>
    </citation>
    <scope>NUCLEOTIDE SEQUENCE [LARGE SCALE GENOMIC DNA]</scope>
    <source>
        <strain evidence="1 2">NBRC 105367</strain>
    </source>
</reference>
<dbReference type="RefSeq" id="WP_173162579.1">
    <property type="nucleotide sequence ID" value="NZ_AP022871.1"/>
</dbReference>
<sequence length="138" mass="14854">MTTAFIPAFTTSAIVERPAPEVWARLTDWPAAPAWMPGVDSVRVEGERLTFRARGRERTGRVEVVEPGRTVVLHSAQGGVSAAYTYTCEPDGDRTRVALTADCRAGGVWRPFGGLLRAAIRRADGGQLAAFKQVVEAG</sequence>
<evidence type="ECO:0008006" key="3">
    <source>
        <dbReference type="Google" id="ProtNLM"/>
    </source>
</evidence>
<reference evidence="1 2" key="1">
    <citation type="submission" date="2020-03" db="EMBL/GenBank/DDBJ databases">
        <title>Whole genome shotgun sequence of Phytohabitans suffuscus NBRC 105367.</title>
        <authorList>
            <person name="Komaki H."/>
            <person name="Tamura T."/>
        </authorList>
    </citation>
    <scope>NUCLEOTIDE SEQUENCE [LARGE SCALE GENOMIC DNA]</scope>
    <source>
        <strain evidence="1 2">NBRC 105367</strain>
    </source>
</reference>
<protein>
    <recommendedName>
        <fullName evidence="3">Polyketide cyclase</fullName>
    </recommendedName>
</protein>
<dbReference type="KEGG" id="psuu:Psuf_076390"/>
<dbReference type="AlphaFoldDB" id="A0A6F8YW93"/>
<keyword evidence="2" id="KW-1185">Reference proteome</keyword>
<proteinExistence type="predicted"/>
<organism evidence="1 2">
    <name type="scientific">Phytohabitans suffuscus</name>
    <dbReference type="NCBI Taxonomy" id="624315"/>
    <lineage>
        <taxon>Bacteria</taxon>
        <taxon>Bacillati</taxon>
        <taxon>Actinomycetota</taxon>
        <taxon>Actinomycetes</taxon>
        <taxon>Micromonosporales</taxon>
        <taxon>Micromonosporaceae</taxon>
    </lineage>
</organism>
<dbReference type="InterPro" id="IPR023393">
    <property type="entry name" value="START-like_dom_sf"/>
</dbReference>
<accession>A0A6F8YW93</accession>
<gene>
    <name evidence="1" type="ORF">Psuf_076390</name>
</gene>
<name>A0A6F8YW93_9ACTN</name>
<dbReference type="Pfam" id="PF10604">
    <property type="entry name" value="Polyketide_cyc2"/>
    <property type="match status" value="1"/>
</dbReference>
<dbReference type="SUPFAM" id="SSF55961">
    <property type="entry name" value="Bet v1-like"/>
    <property type="match status" value="1"/>
</dbReference>
<dbReference type="InterPro" id="IPR019587">
    <property type="entry name" value="Polyketide_cyclase/dehydratase"/>
</dbReference>
<evidence type="ECO:0000313" key="2">
    <source>
        <dbReference type="Proteomes" id="UP000503011"/>
    </source>
</evidence>
<dbReference type="Gene3D" id="3.30.530.20">
    <property type="match status" value="1"/>
</dbReference>
<dbReference type="Proteomes" id="UP000503011">
    <property type="component" value="Chromosome"/>
</dbReference>
<dbReference type="EMBL" id="AP022871">
    <property type="protein sequence ID" value="BCB90326.1"/>
    <property type="molecule type" value="Genomic_DNA"/>
</dbReference>
<evidence type="ECO:0000313" key="1">
    <source>
        <dbReference type="EMBL" id="BCB90326.1"/>
    </source>
</evidence>